<organism evidence="4">
    <name type="scientific">Gongylonema pulchrum</name>
    <dbReference type="NCBI Taxonomy" id="637853"/>
    <lineage>
        <taxon>Eukaryota</taxon>
        <taxon>Metazoa</taxon>
        <taxon>Ecdysozoa</taxon>
        <taxon>Nematoda</taxon>
        <taxon>Chromadorea</taxon>
        <taxon>Rhabditida</taxon>
        <taxon>Spirurina</taxon>
        <taxon>Spiruromorpha</taxon>
        <taxon>Spiruroidea</taxon>
        <taxon>Gongylonematidae</taxon>
        <taxon>Gongylonema</taxon>
    </lineage>
</organism>
<reference evidence="4" key="1">
    <citation type="submission" date="2016-06" db="UniProtKB">
        <authorList>
            <consortium name="WormBaseParasite"/>
        </authorList>
    </citation>
    <scope>IDENTIFICATION</scope>
</reference>
<gene>
    <name evidence="2" type="ORF">GPUH_LOCUS24198</name>
</gene>
<evidence type="ECO:0000256" key="1">
    <source>
        <dbReference type="SAM" id="Phobius"/>
    </source>
</evidence>
<feature type="transmembrane region" description="Helical" evidence="1">
    <location>
        <begin position="48"/>
        <end position="66"/>
    </location>
</feature>
<dbReference type="EMBL" id="UYRT01100381">
    <property type="protein sequence ID" value="VDN42524.1"/>
    <property type="molecule type" value="Genomic_DNA"/>
</dbReference>
<protein>
    <submittedName>
        <fullName evidence="4">MFS domain-containing protein</fullName>
    </submittedName>
</protein>
<name>A0A183ETA8_9BILA</name>
<keyword evidence="1" id="KW-0472">Membrane</keyword>
<evidence type="ECO:0000313" key="3">
    <source>
        <dbReference type="Proteomes" id="UP000271098"/>
    </source>
</evidence>
<keyword evidence="1" id="KW-1133">Transmembrane helix</keyword>
<keyword evidence="3" id="KW-1185">Reference proteome</keyword>
<accession>A0A183ETA8</accession>
<feature type="transmembrane region" description="Helical" evidence="1">
    <location>
        <begin position="12"/>
        <end position="36"/>
    </location>
</feature>
<reference evidence="2 3" key="2">
    <citation type="submission" date="2018-11" db="EMBL/GenBank/DDBJ databases">
        <authorList>
            <consortium name="Pathogen Informatics"/>
        </authorList>
    </citation>
    <scope>NUCLEOTIDE SEQUENCE [LARGE SCALE GENOMIC DNA]</scope>
</reference>
<evidence type="ECO:0000313" key="2">
    <source>
        <dbReference type="EMBL" id="VDN42524.1"/>
    </source>
</evidence>
<sequence>MLPVGCVFRSRFVVCCSELVRGFGVDVCIGVGMFGWPAVGETVDFMGSLSWTLSIAMFGRLFAVVVV</sequence>
<evidence type="ECO:0000313" key="4">
    <source>
        <dbReference type="WBParaSite" id="GPUH_0002422901-mRNA-1"/>
    </source>
</evidence>
<dbReference type="Proteomes" id="UP000271098">
    <property type="component" value="Unassembled WGS sequence"/>
</dbReference>
<dbReference type="WBParaSite" id="GPUH_0002422901-mRNA-1">
    <property type="protein sequence ID" value="GPUH_0002422901-mRNA-1"/>
    <property type="gene ID" value="GPUH_0002422901"/>
</dbReference>
<proteinExistence type="predicted"/>
<keyword evidence="1" id="KW-0812">Transmembrane</keyword>
<dbReference type="AlphaFoldDB" id="A0A183ETA8"/>